<evidence type="ECO:0000313" key="1">
    <source>
        <dbReference type="EMBL" id="EKD29612.1"/>
    </source>
</evidence>
<protein>
    <submittedName>
        <fullName evidence="1">Uncharacterized protein</fullName>
    </submittedName>
</protein>
<reference evidence="1" key="1">
    <citation type="journal article" date="2012" name="Science">
        <title>Fermentation, hydrogen, and sulfur metabolism in multiple uncultivated bacterial phyla.</title>
        <authorList>
            <person name="Wrighton K.C."/>
            <person name="Thomas B.C."/>
            <person name="Sharon I."/>
            <person name="Miller C.S."/>
            <person name="Castelle C.J."/>
            <person name="VerBerkmoes N.C."/>
            <person name="Wilkins M.J."/>
            <person name="Hettich R.L."/>
            <person name="Lipton M.S."/>
            <person name="Williams K.H."/>
            <person name="Long P.E."/>
            <person name="Banfield J.F."/>
        </authorList>
    </citation>
    <scope>NUCLEOTIDE SEQUENCE [LARGE SCALE GENOMIC DNA]</scope>
</reference>
<gene>
    <name evidence="1" type="ORF">ACD_78C00336G0002</name>
</gene>
<comment type="caution">
    <text evidence="1">The sequence shown here is derived from an EMBL/GenBank/DDBJ whole genome shotgun (WGS) entry which is preliminary data.</text>
</comment>
<proteinExistence type="predicted"/>
<accession>K1XWK9</accession>
<sequence length="97" mass="11038">MAINIEFSQYGDAIEARITDGESPGCELIKWTKGKIGELLWKRLESLGVPCYCSSQEWSNLTTNNLKLFDEILGIPPMSELLKTNPEVYIPWRETES</sequence>
<dbReference type="EMBL" id="AMFJ01034336">
    <property type="protein sequence ID" value="EKD29612.1"/>
    <property type="molecule type" value="Genomic_DNA"/>
</dbReference>
<dbReference type="AlphaFoldDB" id="K1XWK9"/>
<organism evidence="1">
    <name type="scientific">uncultured bacterium</name>
    <name type="common">gcode 4</name>
    <dbReference type="NCBI Taxonomy" id="1234023"/>
    <lineage>
        <taxon>Bacteria</taxon>
        <taxon>environmental samples</taxon>
    </lineage>
</organism>
<name>K1XWK9_9BACT</name>